<keyword evidence="3 7" id="KW-0812">Transmembrane</keyword>
<protein>
    <recommendedName>
        <fullName evidence="7">Palmitoyltransferase</fullName>
        <ecNumber evidence="7">2.3.1.225</ecNumber>
    </recommendedName>
</protein>
<evidence type="ECO:0000313" key="10">
    <source>
        <dbReference type="RefSeq" id="XP_030371204.1"/>
    </source>
</evidence>
<feature type="domain" description="Palmitoyltransferase DHHC" evidence="8">
    <location>
        <begin position="95"/>
        <end position="230"/>
    </location>
</feature>
<dbReference type="OrthoDB" id="302728at2759"/>
<comment type="domain">
    <text evidence="7">The DHHC domain is required for palmitoyltransferase activity.</text>
</comment>
<evidence type="ECO:0000256" key="1">
    <source>
        <dbReference type="ARBA" id="ARBA00004141"/>
    </source>
</evidence>
<name>A0A6J2T599_DROLE</name>
<organism evidence="9 10">
    <name type="scientific">Drosophila lebanonensis</name>
    <name type="common">Fruit fly</name>
    <name type="synonym">Scaptodrosophila lebanonensis</name>
    <dbReference type="NCBI Taxonomy" id="7225"/>
    <lineage>
        <taxon>Eukaryota</taxon>
        <taxon>Metazoa</taxon>
        <taxon>Ecdysozoa</taxon>
        <taxon>Arthropoda</taxon>
        <taxon>Hexapoda</taxon>
        <taxon>Insecta</taxon>
        <taxon>Pterygota</taxon>
        <taxon>Neoptera</taxon>
        <taxon>Endopterygota</taxon>
        <taxon>Diptera</taxon>
        <taxon>Brachycera</taxon>
        <taxon>Muscomorpha</taxon>
        <taxon>Ephydroidea</taxon>
        <taxon>Drosophilidae</taxon>
        <taxon>Scaptodrosophila</taxon>
    </lineage>
</organism>
<dbReference type="RefSeq" id="XP_030371204.1">
    <property type="nucleotide sequence ID" value="XM_030515344.1"/>
</dbReference>
<accession>A0A6J2T599</accession>
<feature type="transmembrane region" description="Helical" evidence="7">
    <location>
        <begin position="196"/>
        <end position="219"/>
    </location>
</feature>
<evidence type="ECO:0000313" key="9">
    <source>
        <dbReference type="Proteomes" id="UP000504634"/>
    </source>
</evidence>
<dbReference type="InterPro" id="IPR001594">
    <property type="entry name" value="Palmitoyltrfase_DHHC"/>
</dbReference>
<evidence type="ECO:0000256" key="3">
    <source>
        <dbReference type="ARBA" id="ARBA00022692"/>
    </source>
</evidence>
<comment type="similarity">
    <text evidence="7">Belongs to the DHHC palmitoyltransferase family.</text>
</comment>
<keyword evidence="5 7" id="KW-0472">Membrane</keyword>
<feature type="transmembrane region" description="Helical" evidence="7">
    <location>
        <begin position="141"/>
        <end position="164"/>
    </location>
</feature>
<dbReference type="GeneID" id="115621641"/>
<dbReference type="GO" id="GO:0019706">
    <property type="term" value="F:protein-cysteine S-palmitoyltransferase activity"/>
    <property type="evidence" value="ECO:0007669"/>
    <property type="project" value="UniProtKB-EC"/>
</dbReference>
<evidence type="ECO:0000256" key="2">
    <source>
        <dbReference type="ARBA" id="ARBA00022679"/>
    </source>
</evidence>
<keyword evidence="6 7" id="KW-0012">Acyltransferase</keyword>
<evidence type="ECO:0000256" key="5">
    <source>
        <dbReference type="ARBA" id="ARBA00023136"/>
    </source>
</evidence>
<dbReference type="PANTHER" id="PTHR12246">
    <property type="entry name" value="PALMITOYLTRANSFERASE ZDHHC16"/>
    <property type="match status" value="1"/>
</dbReference>
<dbReference type="AlphaFoldDB" id="A0A6J2T599"/>
<dbReference type="Proteomes" id="UP000504634">
    <property type="component" value="Unplaced"/>
</dbReference>
<keyword evidence="2 7" id="KW-0808">Transferase</keyword>
<dbReference type="GO" id="GO:0016020">
    <property type="term" value="C:membrane"/>
    <property type="evidence" value="ECO:0007669"/>
    <property type="project" value="UniProtKB-SubCell"/>
</dbReference>
<comment type="subcellular location">
    <subcellularLocation>
        <location evidence="1">Membrane</location>
        <topology evidence="1">Multi-pass membrane protein</topology>
    </subcellularLocation>
</comment>
<proteinExistence type="inferred from homology"/>
<dbReference type="PROSITE" id="PS50216">
    <property type="entry name" value="DHHC"/>
    <property type="match status" value="1"/>
</dbReference>
<dbReference type="EC" id="2.3.1.225" evidence="7"/>
<evidence type="ECO:0000256" key="6">
    <source>
        <dbReference type="ARBA" id="ARBA00023315"/>
    </source>
</evidence>
<gene>
    <name evidence="10" type="primary">LOC115621641</name>
</gene>
<keyword evidence="9" id="KW-1185">Reference proteome</keyword>
<reference evidence="10" key="1">
    <citation type="submission" date="2025-08" db="UniProtKB">
        <authorList>
            <consortium name="RefSeq"/>
        </authorList>
    </citation>
    <scope>IDENTIFICATION</scope>
    <source>
        <strain evidence="10">11010-0011.00</strain>
        <tissue evidence="10">Whole body</tissue>
    </source>
</reference>
<keyword evidence="4 7" id="KW-1133">Transmembrane helix</keyword>
<comment type="catalytic activity">
    <reaction evidence="7">
        <text>L-cysteinyl-[protein] + hexadecanoyl-CoA = S-hexadecanoyl-L-cysteinyl-[protein] + CoA</text>
        <dbReference type="Rhea" id="RHEA:36683"/>
        <dbReference type="Rhea" id="RHEA-COMP:10131"/>
        <dbReference type="Rhea" id="RHEA-COMP:11032"/>
        <dbReference type="ChEBI" id="CHEBI:29950"/>
        <dbReference type="ChEBI" id="CHEBI:57287"/>
        <dbReference type="ChEBI" id="CHEBI:57379"/>
        <dbReference type="ChEBI" id="CHEBI:74151"/>
        <dbReference type="EC" id="2.3.1.225"/>
    </reaction>
</comment>
<evidence type="ECO:0000259" key="8">
    <source>
        <dbReference type="Pfam" id="PF01529"/>
    </source>
</evidence>
<evidence type="ECO:0000256" key="4">
    <source>
        <dbReference type="ARBA" id="ARBA00022989"/>
    </source>
</evidence>
<dbReference type="InterPro" id="IPR039859">
    <property type="entry name" value="PFA4/ZDH16/20/ERF2-like"/>
</dbReference>
<sequence>MILRPLNRVLPRRVSDLACFLLVAIFVPVTYIFQTTIVLPELHDVGGFWYSAIWVAGLFLVFNLTSNMLACMLVDTTIKIVILKPPMEPDLRCRWRMCEECQALVPPRSQHCDVCKICVLKRDHHCLFTCCCIGHYNYRYFFYFLVYMAIGSLYVSINTSIYLWYLHADVYWRLYTLLKLIFPALLLVIDSSWANFYLFVYELNLLAFSMSTLLLLFHWPVIAHGATAKQRRGKDFDLGLRGNLEMVLGKRMFLTWLSPFVRSELPHDGINWMPNAKEN</sequence>
<feature type="transmembrane region" description="Helical" evidence="7">
    <location>
        <begin position="53"/>
        <end position="74"/>
    </location>
</feature>
<evidence type="ECO:0000256" key="7">
    <source>
        <dbReference type="RuleBase" id="RU079119"/>
    </source>
</evidence>
<dbReference type="Pfam" id="PF01529">
    <property type="entry name" value="DHHC"/>
    <property type="match status" value="1"/>
</dbReference>
<feature type="transmembrane region" description="Helical" evidence="7">
    <location>
        <begin position="14"/>
        <end position="33"/>
    </location>
</feature>